<proteinExistence type="predicted"/>
<gene>
    <name evidence="2" type="primary">DYH8</name>
</gene>
<evidence type="ECO:0000256" key="1">
    <source>
        <dbReference type="SAM" id="MobiDB-lite"/>
    </source>
</evidence>
<evidence type="ECO:0000313" key="2">
    <source>
        <dbReference type="EMBL" id="JAO04923.1"/>
    </source>
</evidence>
<dbReference type="Gene3D" id="1.20.920.20">
    <property type="match status" value="1"/>
</dbReference>
<sequence>PFNQSYRDKLLKDWQAELLNDKIPFSENLNIISALVDPPTVRIASIRFDCTSVLVTDKLYLSFPVCLLDKRVEPPGTSRRRLVRSEWHRCHQSNKISPPYRSPDPRKVMD</sequence>
<dbReference type="EMBL" id="GBYX01476754">
    <property type="protein sequence ID" value="JAO04923.1"/>
    <property type="molecule type" value="Transcribed_RNA"/>
</dbReference>
<feature type="non-terminal residue" evidence="2">
    <location>
        <position position="1"/>
    </location>
</feature>
<name>A0A0S7ENC6_9TELE</name>
<organism evidence="2">
    <name type="scientific">Poeciliopsis prolifica</name>
    <name type="common">blackstripe livebearer</name>
    <dbReference type="NCBI Taxonomy" id="188132"/>
    <lineage>
        <taxon>Eukaryota</taxon>
        <taxon>Metazoa</taxon>
        <taxon>Chordata</taxon>
        <taxon>Craniata</taxon>
        <taxon>Vertebrata</taxon>
        <taxon>Euteleostomi</taxon>
        <taxon>Actinopterygii</taxon>
        <taxon>Neopterygii</taxon>
        <taxon>Teleostei</taxon>
        <taxon>Neoteleostei</taxon>
        <taxon>Acanthomorphata</taxon>
        <taxon>Ovalentaria</taxon>
        <taxon>Atherinomorphae</taxon>
        <taxon>Cyprinodontiformes</taxon>
        <taxon>Poeciliidae</taxon>
        <taxon>Poeciliinae</taxon>
        <taxon>Poeciliopsis</taxon>
    </lineage>
</organism>
<dbReference type="AlphaFoldDB" id="A0A0S7ENC6"/>
<protein>
    <submittedName>
        <fullName evidence="2">DYH8</fullName>
    </submittedName>
</protein>
<accession>A0A0S7ENC6</accession>
<reference evidence="2" key="1">
    <citation type="submission" date="2014-12" db="EMBL/GenBank/DDBJ databases">
        <title>Parallel Evolution in Life History Adaptation Evident in the Tissue-Specific Poeciliopsis prolifica transcriptome.</title>
        <authorList>
            <person name="Jue N.K."/>
            <person name="Foley R.J."/>
            <person name="Obergfell C."/>
            <person name="Reznick D.N."/>
            <person name="O'Neill R.J."/>
            <person name="O'Neill M.J."/>
        </authorList>
    </citation>
    <scope>NUCLEOTIDE SEQUENCE</scope>
</reference>
<feature type="region of interest" description="Disordered" evidence="1">
    <location>
        <begin position="89"/>
        <end position="110"/>
    </location>
</feature>